<dbReference type="Proteomes" id="UP000077881">
    <property type="component" value="Unassembled WGS sequence"/>
</dbReference>
<keyword evidence="1" id="KW-0812">Transmembrane</keyword>
<proteinExistence type="predicted"/>
<evidence type="ECO:0000313" key="6">
    <source>
        <dbReference type="Proteomes" id="UP000077881"/>
    </source>
</evidence>
<dbReference type="OrthoDB" id="2942449at2"/>
<dbReference type="EMBL" id="LGPB01000020">
    <property type="protein sequence ID" value="KRG16953.1"/>
    <property type="molecule type" value="Genomic_DNA"/>
</dbReference>
<reference evidence="3 5" key="2">
    <citation type="submission" date="2015-06" db="EMBL/GenBank/DDBJ databases">
        <title>Genome sequencing project of Bacillus galactosidilyticus PL133.</title>
        <authorList>
            <person name="Gaiero J."/>
            <person name="Nicol R."/>
            <person name="Habash M."/>
        </authorList>
    </citation>
    <scope>NUCLEOTIDE SEQUENCE [LARGE SCALE GENOMIC DNA]</scope>
    <source>
        <strain evidence="3 5">PL133</strain>
    </source>
</reference>
<evidence type="ECO:0000256" key="1">
    <source>
        <dbReference type="SAM" id="Phobius"/>
    </source>
</evidence>
<comment type="caution">
    <text evidence="3">The sequence shown here is derived from an EMBL/GenBank/DDBJ whole genome shotgun (WGS) entry which is preliminary data.</text>
</comment>
<evidence type="ECO:0000259" key="2">
    <source>
        <dbReference type="Pfam" id="PF13791"/>
    </source>
</evidence>
<gene>
    <name evidence="4" type="ORF">ABB05_07210</name>
    <name evidence="3" type="ORF">ACA29_01840</name>
</gene>
<evidence type="ECO:0000313" key="3">
    <source>
        <dbReference type="EMBL" id="KRG16953.1"/>
    </source>
</evidence>
<dbReference type="Pfam" id="PF13791">
    <property type="entry name" value="Sigma_reg_C"/>
    <property type="match status" value="1"/>
</dbReference>
<dbReference type="RefSeq" id="WP_057993984.1">
    <property type="nucleotide sequence ID" value="NZ_LDJR01000033.1"/>
</dbReference>
<sequence length="308" mass="34701">MKDKSIFAPDDSFSALIKKAKRKSLKRSIIISIFVTIGMLILLWGFLYVGQYFMYERMDKDVKETTDYTQMVGANVYPGGGTYDHFFIASTSNVSAYKEVNGHIINWHSTSTFHTIFGTKSTLNTSTFQEVNHATYNNNYKMVKFHLPNVEAVHNDVDYLESLPDFYSVEVALSFDEELTLEEVYQTFPTASWLWVASDQLKAERSAESKNSSAFKGDFSEINGDDAVGFPVDPTKPFMEGAEQYLSFLKGQSNKLVGAKDVLATMNYQNLNEIPIAGVILTGTVEEILPYTKKQPVRVVRTGVIIPY</sequence>
<keyword evidence="6" id="KW-1185">Reference proteome</keyword>
<accession>A0A0Q9YAN3</accession>
<keyword evidence="1" id="KW-1133">Transmembrane helix</keyword>
<dbReference type="STRING" id="217031.ABB05_07210"/>
<name>A0A0Q9YAN3_9BACI</name>
<feature type="domain" description="Sigma factor regulator C-terminal" evidence="2">
    <location>
        <begin position="160"/>
        <end position="300"/>
    </location>
</feature>
<keyword evidence="1" id="KW-0472">Membrane</keyword>
<protein>
    <recommendedName>
        <fullName evidence="2">Sigma factor regulator C-terminal domain-containing protein</fullName>
    </recommendedName>
</protein>
<dbReference type="AlphaFoldDB" id="A0A0Q9YAN3"/>
<dbReference type="PATRIC" id="fig|217031.4.peg.637"/>
<organism evidence="3 5">
    <name type="scientific">Lederbergia galactosidilytica</name>
    <dbReference type="NCBI Taxonomy" id="217031"/>
    <lineage>
        <taxon>Bacteria</taxon>
        <taxon>Bacillati</taxon>
        <taxon>Bacillota</taxon>
        <taxon>Bacilli</taxon>
        <taxon>Bacillales</taxon>
        <taxon>Bacillaceae</taxon>
        <taxon>Lederbergia</taxon>
    </lineage>
</organism>
<dbReference type="EMBL" id="LDJR01000033">
    <property type="protein sequence ID" value="OAK72948.1"/>
    <property type="molecule type" value="Genomic_DNA"/>
</dbReference>
<feature type="transmembrane region" description="Helical" evidence="1">
    <location>
        <begin position="28"/>
        <end position="49"/>
    </location>
</feature>
<evidence type="ECO:0000313" key="5">
    <source>
        <dbReference type="Proteomes" id="UP000053881"/>
    </source>
</evidence>
<dbReference type="InterPro" id="IPR025672">
    <property type="entry name" value="Sigma_reg_C_dom"/>
</dbReference>
<evidence type="ECO:0000313" key="4">
    <source>
        <dbReference type="EMBL" id="OAK72948.1"/>
    </source>
</evidence>
<reference evidence="4 6" key="1">
    <citation type="submission" date="2015-05" db="EMBL/GenBank/DDBJ databases">
        <title>Comparison of genome.</title>
        <authorList>
            <person name="Zheng Z."/>
            <person name="Sun M."/>
        </authorList>
    </citation>
    <scope>NUCLEOTIDE SEQUENCE [LARGE SCALE GENOMIC DNA]</scope>
    <source>
        <strain evidence="4 6">G25-74</strain>
    </source>
</reference>
<dbReference type="Proteomes" id="UP000053881">
    <property type="component" value="Unassembled WGS sequence"/>
</dbReference>